<proteinExistence type="predicted"/>
<organism evidence="1 2">
    <name type="scientific">Clydaea vesicula</name>
    <dbReference type="NCBI Taxonomy" id="447962"/>
    <lineage>
        <taxon>Eukaryota</taxon>
        <taxon>Fungi</taxon>
        <taxon>Fungi incertae sedis</taxon>
        <taxon>Chytridiomycota</taxon>
        <taxon>Chytridiomycota incertae sedis</taxon>
        <taxon>Chytridiomycetes</taxon>
        <taxon>Lobulomycetales</taxon>
        <taxon>Lobulomycetaceae</taxon>
        <taxon>Clydaea</taxon>
    </lineage>
</organism>
<reference evidence="1" key="1">
    <citation type="submission" date="2020-05" db="EMBL/GenBank/DDBJ databases">
        <title>Phylogenomic resolution of chytrid fungi.</title>
        <authorList>
            <person name="Stajich J.E."/>
            <person name="Amses K."/>
            <person name="Simmons R."/>
            <person name="Seto K."/>
            <person name="Myers J."/>
            <person name="Bonds A."/>
            <person name="Quandt C.A."/>
            <person name="Barry K."/>
            <person name="Liu P."/>
            <person name="Grigoriev I."/>
            <person name="Longcore J.E."/>
            <person name="James T.Y."/>
        </authorList>
    </citation>
    <scope>NUCLEOTIDE SEQUENCE</scope>
    <source>
        <strain evidence="1">JEL0476</strain>
    </source>
</reference>
<keyword evidence="2" id="KW-1185">Reference proteome</keyword>
<dbReference type="EMBL" id="JADGJW010000254">
    <property type="protein sequence ID" value="KAJ3221067.1"/>
    <property type="molecule type" value="Genomic_DNA"/>
</dbReference>
<evidence type="ECO:0000313" key="2">
    <source>
        <dbReference type="Proteomes" id="UP001211065"/>
    </source>
</evidence>
<accession>A0AAD5U406</accession>
<gene>
    <name evidence="1" type="ORF">HK099_003805</name>
</gene>
<evidence type="ECO:0000313" key="1">
    <source>
        <dbReference type="EMBL" id="KAJ3221067.1"/>
    </source>
</evidence>
<comment type="caution">
    <text evidence="1">The sequence shown here is derived from an EMBL/GenBank/DDBJ whole genome shotgun (WGS) entry which is preliminary data.</text>
</comment>
<protein>
    <submittedName>
        <fullName evidence="1">Uncharacterized protein</fullName>
    </submittedName>
</protein>
<dbReference type="Proteomes" id="UP001211065">
    <property type="component" value="Unassembled WGS sequence"/>
</dbReference>
<dbReference type="AlphaFoldDB" id="A0AAD5U406"/>
<name>A0AAD5U406_9FUNG</name>
<sequence length="414" mass="47641">MLIKLRETKSDIMDSMEPRDFIPPSSYDVLLSDVKHNDLIGPIAERLGIVYLKEVATRTDSSTKGILYGKNAKPMVNLTIASTKHKRFINVIFLVDTGSPYLYICEKAMNALGFSDHCPETFDITFRDMTFEAVVSPLKQPNGEDGHYKDINLIGASFLSKVRAKFIVDYKINEVKYIDQIALYQASKIFTNIAVNIQEHFVPKIKKFISNLIIQNQESLLPEKMLKKDWIKVLQARSRLVQKIILENIMDISEYELTILNLLRSILPETIEKNSVFMIHIRFDTNILIKVVLGLGGKITKGTLNVEDNLEDIWNKLFNLKKKPFKPRNGKVFSGSIETDGVSITGLEEQNECLPKQNVYGKNGLRNQNIPIPSRKLLDPIAFRIYLKDYLYRFTQLELHYKKLIFRNNFIAWS</sequence>